<evidence type="ECO:0000313" key="2">
    <source>
        <dbReference type="EMBL" id="KAF7727139.1"/>
    </source>
</evidence>
<dbReference type="AlphaFoldDB" id="A0A8H7BNK3"/>
<sequence>MVQHLIKPSKPFLSQLAQWTRSLRLNHKKRKAVVEPQPSVNQPRRKIHEVDKSQFPKVWQWTTLYRTTYQKLHQKSLPLWIIFHLRSLLRQLQHQIMQHRKTTAGWKEPIESRTTSPWSRKRCIQRRSFASSTVVYTMDWNTERLSIQPLAVRKDQDKDHHDDHDEDDDDNIPLGALKFNKQ</sequence>
<evidence type="ECO:0000313" key="3">
    <source>
        <dbReference type="Proteomes" id="UP000605846"/>
    </source>
</evidence>
<protein>
    <submittedName>
        <fullName evidence="2">Uncharacterized protein</fullName>
    </submittedName>
</protein>
<name>A0A8H7BNK3_9FUNG</name>
<dbReference type="EMBL" id="JABAYA010000064">
    <property type="protein sequence ID" value="KAF7727139.1"/>
    <property type="molecule type" value="Genomic_DNA"/>
</dbReference>
<comment type="caution">
    <text evidence="2">The sequence shown here is derived from an EMBL/GenBank/DDBJ whole genome shotgun (WGS) entry which is preliminary data.</text>
</comment>
<dbReference type="OrthoDB" id="10340804at2759"/>
<gene>
    <name evidence="2" type="ORF">EC973_008000</name>
</gene>
<dbReference type="Proteomes" id="UP000605846">
    <property type="component" value="Unassembled WGS sequence"/>
</dbReference>
<feature type="region of interest" description="Disordered" evidence="1">
    <location>
        <begin position="151"/>
        <end position="182"/>
    </location>
</feature>
<keyword evidence="3" id="KW-1185">Reference proteome</keyword>
<proteinExistence type="predicted"/>
<feature type="compositionally biased region" description="Basic and acidic residues" evidence="1">
    <location>
        <begin position="152"/>
        <end position="163"/>
    </location>
</feature>
<organism evidence="2 3">
    <name type="scientific">Apophysomyces ossiformis</name>
    <dbReference type="NCBI Taxonomy" id="679940"/>
    <lineage>
        <taxon>Eukaryota</taxon>
        <taxon>Fungi</taxon>
        <taxon>Fungi incertae sedis</taxon>
        <taxon>Mucoromycota</taxon>
        <taxon>Mucoromycotina</taxon>
        <taxon>Mucoromycetes</taxon>
        <taxon>Mucorales</taxon>
        <taxon>Mucorineae</taxon>
        <taxon>Mucoraceae</taxon>
        <taxon>Apophysomyces</taxon>
    </lineage>
</organism>
<evidence type="ECO:0000256" key="1">
    <source>
        <dbReference type="SAM" id="MobiDB-lite"/>
    </source>
</evidence>
<accession>A0A8H7BNK3</accession>
<reference evidence="2" key="1">
    <citation type="submission" date="2020-01" db="EMBL/GenBank/DDBJ databases">
        <title>Genome Sequencing of Three Apophysomyces-Like Fungal Strains Confirms a Novel Fungal Genus in the Mucoromycota with divergent Burkholderia-like Endosymbiotic Bacteria.</title>
        <authorList>
            <person name="Stajich J.E."/>
            <person name="Macias A.M."/>
            <person name="Carter-House D."/>
            <person name="Lovett B."/>
            <person name="Kasson L.R."/>
            <person name="Berry K."/>
            <person name="Grigoriev I."/>
            <person name="Chang Y."/>
            <person name="Spatafora J."/>
            <person name="Kasson M.T."/>
        </authorList>
    </citation>
    <scope>NUCLEOTIDE SEQUENCE</scope>
    <source>
        <strain evidence="2">NRRL A-21654</strain>
    </source>
</reference>